<dbReference type="InterPro" id="IPR026950">
    <property type="entry name" value="Caps_assemb_Wzi"/>
</dbReference>
<evidence type="ECO:0000313" key="1">
    <source>
        <dbReference type="EMBL" id="NCD72284.1"/>
    </source>
</evidence>
<organism evidence="1 2">
    <name type="scientific">Mucilaginibacter agri</name>
    <dbReference type="NCBI Taxonomy" id="2695265"/>
    <lineage>
        <taxon>Bacteria</taxon>
        <taxon>Pseudomonadati</taxon>
        <taxon>Bacteroidota</taxon>
        <taxon>Sphingobacteriia</taxon>
        <taxon>Sphingobacteriales</taxon>
        <taxon>Sphingobacteriaceae</taxon>
        <taxon>Mucilaginibacter</taxon>
    </lineage>
</organism>
<evidence type="ECO:0000313" key="2">
    <source>
        <dbReference type="Proteomes" id="UP000638732"/>
    </source>
</evidence>
<dbReference type="Proteomes" id="UP000638732">
    <property type="component" value="Unassembled WGS sequence"/>
</dbReference>
<keyword evidence="2" id="KW-1185">Reference proteome</keyword>
<dbReference type="EMBL" id="WWEO01000045">
    <property type="protein sequence ID" value="NCD72284.1"/>
    <property type="molecule type" value="Genomic_DNA"/>
</dbReference>
<proteinExistence type="predicted"/>
<name>A0A965ZLS7_9SPHI</name>
<dbReference type="RefSeq" id="WP_166588234.1">
    <property type="nucleotide sequence ID" value="NZ_WWEO01000045.1"/>
</dbReference>
<gene>
    <name evidence="1" type="ORF">GSY63_23170</name>
</gene>
<protein>
    <recommendedName>
        <fullName evidence="3">Capsule assembly protein Wzi</fullName>
    </recommendedName>
</protein>
<reference evidence="1" key="1">
    <citation type="submission" date="2020-01" db="EMBL/GenBank/DDBJ databases">
        <authorList>
            <person name="Seo Y.L."/>
        </authorList>
    </citation>
    <scope>NUCLEOTIDE SEQUENCE</scope>
    <source>
        <strain evidence="1">R11</strain>
    </source>
</reference>
<sequence length="544" mass="62007">MSTQAQTIPVGSTMEDYYRRQQLIDNKDSLTSFTARPFFPVASSKNVFYPDSTEKGYNKFSPGNVWKEDGFSFMLLPVSVQTQFNRNSPYGWNDGAMVPAKGLQTLLSAGFYAKYSILSIQIRPEFVSAANQDFTDMNKNSYSTFVARYYDVYNNIDLPTRFGTGAYSKVYAGQSSIRLNYKSLSFGLSTENLWWGPGIRNSLLMSNSAPGFAHFTLNTTKPIETSIGSFEGQFIAGRLNNANINPLTPGWDYFSNPLYLPKPSDWRYLSGFVVTWQPKWVRGLFLGMTRSAQSYSNDLHSLGSYLPFFSPFKKVTADEPINKRDTRGSMFARWVWPEEHAEVYFEYGINNNTNTFRNSLLEPQDGRAYVFGLRKLLPFNASRHENIMISIEATQLGGTTNNKILGLSEWYTNQYIRQGYTNDGQLLGAGIGPGANSQTLDISWVKGLKHIGIQLERYLHNDDFYYYAFVDTQDWRRHWVDMSGGLTGEWNVRNFIFNAKFLAIHSLNYQWYLDRSKEVAGGPYYVGGQNAFNLQLQAGVTYRF</sequence>
<dbReference type="Gene3D" id="2.40.160.130">
    <property type="entry name" value="Capsule assembly protein Wzi"/>
    <property type="match status" value="1"/>
</dbReference>
<evidence type="ECO:0008006" key="3">
    <source>
        <dbReference type="Google" id="ProtNLM"/>
    </source>
</evidence>
<reference evidence="1" key="2">
    <citation type="submission" date="2020-10" db="EMBL/GenBank/DDBJ databases">
        <title>Mucilaginibacter sp. nov., isolated from soil.</title>
        <authorList>
            <person name="Jeon C.O."/>
        </authorList>
    </citation>
    <scope>NUCLEOTIDE SEQUENCE</scope>
    <source>
        <strain evidence="1">R11</strain>
    </source>
</reference>
<dbReference type="InterPro" id="IPR038636">
    <property type="entry name" value="Wzi_sf"/>
</dbReference>
<dbReference type="AlphaFoldDB" id="A0A965ZLS7"/>
<accession>A0A965ZLS7</accession>
<comment type="caution">
    <text evidence="1">The sequence shown here is derived from an EMBL/GenBank/DDBJ whole genome shotgun (WGS) entry which is preliminary data.</text>
</comment>
<dbReference type="Pfam" id="PF14052">
    <property type="entry name" value="Caps_assemb_Wzi"/>
    <property type="match status" value="1"/>
</dbReference>